<evidence type="ECO:0000313" key="1">
    <source>
        <dbReference type="EMBL" id="MCV5626194.1"/>
    </source>
</evidence>
<dbReference type="Proteomes" id="UP001208624">
    <property type="component" value="Unassembled WGS sequence"/>
</dbReference>
<dbReference type="AlphaFoldDB" id="A0AAP3A837"/>
<dbReference type="EMBL" id="JAOVKC010001290">
    <property type="protein sequence ID" value="MCV5626194.1"/>
    <property type="molecule type" value="Genomic_DNA"/>
</dbReference>
<comment type="caution">
    <text evidence="1">The sequence shown here is derived from an EMBL/GenBank/DDBJ whole genome shotgun (WGS) entry which is preliminary data.</text>
</comment>
<accession>A0AAP3A837</accession>
<feature type="non-terminal residue" evidence="1">
    <location>
        <position position="1"/>
    </location>
</feature>
<evidence type="ECO:0000313" key="2">
    <source>
        <dbReference type="Proteomes" id="UP001208624"/>
    </source>
</evidence>
<reference evidence="1" key="1">
    <citation type="submission" date="2023-06" db="EMBL/GenBank/DDBJ databases">
        <title>Deciphering the underlying mechanisms mediating the transmission of blaNDM gene from human to animals in China.</title>
        <authorList>
            <person name="Chen K."/>
            <person name="Chen S."/>
        </authorList>
    </citation>
    <scope>NUCLEOTIDE SEQUENCE</scope>
    <source>
        <strain evidence="1">1199</strain>
    </source>
</reference>
<protein>
    <submittedName>
        <fullName evidence="1">Uncharacterized protein</fullName>
    </submittedName>
</protein>
<organism evidence="1 2">
    <name type="scientific">Escherichia coli</name>
    <dbReference type="NCBI Taxonomy" id="562"/>
    <lineage>
        <taxon>Bacteria</taxon>
        <taxon>Pseudomonadati</taxon>
        <taxon>Pseudomonadota</taxon>
        <taxon>Gammaproteobacteria</taxon>
        <taxon>Enterobacterales</taxon>
        <taxon>Enterobacteriaceae</taxon>
        <taxon>Escherichia</taxon>
    </lineage>
</organism>
<sequence length="86" mass="9651">INGVTELIQEIDKKKASIKYIKARPLLDLVNCTPKLKDISIRVNKCLSSGMAKIHDDALSILERHKEKVKAHEHFNGWASNGLSMV</sequence>
<proteinExistence type="predicted"/>
<name>A0AAP3A837_ECOLX</name>
<feature type="non-terminal residue" evidence="1">
    <location>
        <position position="86"/>
    </location>
</feature>
<gene>
    <name evidence="1" type="ORF">OFN31_31690</name>
</gene>